<feature type="compositionally biased region" description="Acidic residues" evidence="1">
    <location>
        <begin position="176"/>
        <end position="190"/>
    </location>
</feature>
<dbReference type="EMBL" id="RXIC02000099">
    <property type="protein sequence ID" value="KAB1201067.1"/>
    <property type="molecule type" value="Genomic_DNA"/>
</dbReference>
<feature type="region of interest" description="Disordered" evidence="1">
    <location>
        <begin position="34"/>
        <end position="60"/>
    </location>
</feature>
<feature type="compositionally biased region" description="Acidic residues" evidence="1">
    <location>
        <begin position="199"/>
        <end position="213"/>
    </location>
</feature>
<dbReference type="AlphaFoldDB" id="A0A6A1UMS8"/>
<organism evidence="2 3">
    <name type="scientific">Morella rubra</name>
    <name type="common">Chinese bayberry</name>
    <dbReference type="NCBI Taxonomy" id="262757"/>
    <lineage>
        <taxon>Eukaryota</taxon>
        <taxon>Viridiplantae</taxon>
        <taxon>Streptophyta</taxon>
        <taxon>Embryophyta</taxon>
        <taxon>Tracheophyta</taxon>
        <taxon>Spermatophyta</taxon>
        <taxon>Magnoliopsida</taxon>
        <taxon>eudicotyledons</taxon>
        <taxon>Gunneridae</taxon>
        <taxon>Pentapetalae</taxon>
        <taxon>rosids</taxon>
        <taxon>fabids</taxon>
        <taxon>Fagales</taxon>
        <taxon>Myricaceae</taxon>
        <taxon>Morella</taxon>
    </lineage>
</organism>
<keyword evidence="3" id="KW-1185">Reference proteome</keyword>
<evidence type="ECO:0000313" key="3">
    <source>
        <dbReference type="Proteomes" id="UP000516437"/>
    </source>
</evidence>
<protein>
    <submittedName>
        <fullName evidence="2">Uncharacterized protein</fullName>
    </submittedName>
</protein>
<feature type="region of interest" description="Disordered" evidence="1">
    <location>
        <begin position="115"/>
        <end position="231"/>
    </location>
</feature>
<reference evidence="2 3" key="1">
    <citation type="journal article" date="2019" name="Plant Biotechnol. J.">
        <title>The red bayberry genome and genetic basis of sex determination.</title>
        <authorList>
            <person name="Jia H.M."/>
            <person name="Jia H.J."/>
            <person name="Cai Q.L."/>
            <person name="Wang Y."/>
            <person name="Zhao H.B."/>
            <person name="Yang W.F."/>
            <person name="Wang G.Y."/>
            <person name="Li Y.H."/>
            <person name="Zhan D.L."/>
            <person name="Shen Y.T."/>
            <person name="Niu Q.F."/>
            <person name="Chang L."/>
            <person name="Qiu J."/>
            <person name="Zhao L."/>
            <person name="Xie H.B."/>
            <person name="Fu W.Y."/>
            <person name="Jin J."/>
            <person name="Li X.W."/>
            <person name="Jiao Y."/>
            <person name="Zhou C.C."/>
            <person name="Tu T."/>
            <person name="Chai C.Y."/>
            <person name="Gao J.L."/>
            <person name="Fan L.J."/>
            <person name="van de Weg E."/>
            <person name="Wang J.Y."/>
            <person name="Gao Z.S."/>
        </authorList>
    </citation>
    <scope>NUCLEOTIDE SEQUENCE [LARGE SCALE GENOMIC DNA]</scope>
    <source>
        <tissue evidence="2">Leaves</tissue>
    </source>
</reference>
<proteinExistence type="predicted"/>
<dbReference type="Proteomes" id="UP000516437">
    <property type="component" value="Unassembled WGS sequence"/>
</dbReference>
<evidence type="ECO:0000313" key="2">
    <source>
        <dbReference type="EMBL" id="KAB1201067.1"/>
    </source>
</evidence>
<evidence type="ECO:0000256" key="1">
    <source>
        <dbReference type="SAM" id="MobiDB-lite"/>
    </source>
</evidence>
<gene>
    <name evidence="2" type="ORF">CJ030_MR0G005123</name>
</gene>
<name>A0A6A1UMS8_9ROSI</name>
<feature type="compositionally biased region" description="Basic and acidic residues" evidence="1">
    <location>
        <begin position="146"/>
        <end position="155"/>
    </location>
</feature>
<comment type="caution">
    <text evidence="2">The sequence shown here is derived from an EMBL/GenBank/DDBJ whole genome shotgun (WGS) entry which is preliminary data.</text>
</comment>
<feature type="compositionally biased region" description="Low complexity" evidence="1">
    <location>
        <begin position="164"/>
        <end position="175"/>
    </location>
</feature>
<sequence>MMNSKLPIYTRTRRKTDLFFKKYNEEIKKKKVRKDSDGVDSSCMKMNESERPEGDEGIFCIDVDDENGLSGEDVDDIDELISSLKRNVESNCSNFDDSSSSVDCRSQSRSGFLKKNENEDDCDYGASNDSDGLKRIDNGDGDENVVSDRLRRNEDGGVDAGSGNLDSLETSLELSSSEEDNEDEDYEAENLESYIDFEQLSDSEKEEDDEESEGVEKGSRKSKRPKRVGTGSRGENMVWICWLIQMMAKMVLLMVIKDIIPLHKEPVLILLQNWERGKGIWEHSATHYVLMTLVMRLIMLRRKICLVEENLRVTKEKLRNGCIRHI</sequence>
<accession>A0A6A1UMS8</accession>